<dbReference type="InterPro" id="IPR020846">
    <property type="entry name" value="MFS_dom"/>
</dbReference>
<evidence type="ECO:0000259" key="8">
    <source>
        <dbReference type="PROSITE" id="PS50850"/>
    </source>
</evidence>
<gene>
    <name evidence="9" type="ORF">N7463_010734</name>
</gene>
<evidence type="ECO:0000256" key="7">
    <source>
        <dbReference type="SAM" id="Phobius"/>
    </source>
</evidence>
<accession>A0A9X0C1K6</accession>
<dbReference type="Proteomes" id="UP001149954">
    <property type="component" value="Unassembled WGS sequence"/>
</dbReference>
<dbReference type="GO" id="GO:0022857">
    <property type="term" value="F:transmembrane transporter activity"/>
    <property type="evidence" value="ECO:0007669"/>
    <property type="project" value="InterPro"/>
</dbReference>
<dbReference type="EMBL" id="JAPWDS010000006">
    <property type="protein sequence ID" value="KAJ5494647.1"/>
    <property type="molecule type" value="Genomic_DNA"/>
</dbReference>
<dbReference type="Pfam" id="PF07690">
    <property type="entry name" value="MFS_1"/>
    <property type="match status" value="1"/>
</dbReference>
<evidence type="ECO:0000256" key="1">
    <source>
        <dbReference type="ARBA" id="ARBA00004141"/>
    </source>
</evidence>
<evidence type="ECO:0000256" key="3">
    <source>
        <dbReference type="ARBA" id="ARBA00022448"/>
    </source>
</evidence>
<keyword evidence="3" id="KW-0813">Transport</keyword>
<keyword evidence="6 7" id="KW-0472">Membrane</keyword>
<feature type="domain" description="Major facilitator superfamily (MFS) profile" evidence="8">
    <location>
        <begin position="1"/>
        <end position="68"/>
    </location>
</feature>
<dbReference type="SUPFAM" id="SSF103473">
    <property type="entry name" value="MFS general substrate transporter"/>
    <property type="match status" value="1"/>
</dbReference>
<name>A0A9X0C1K6_9EURO</name>
<dbReference type="Gene3D" id="1.20.1720.10">
    <property type="entry name" value="Multidrug resistance protein D"/>
    <property type="match status" value="1"/>
</dbReference>
<comment type="caution">
    <text evidence="9">The sequence shown here is derived from an EMBL/GenBank/DDBJ whole genome shotgun (WGS) entry which is preliminary data.</text>
</comment>
<dbReference type="OrthoDB" id="10021397at2759"/>
<dbReference type="PROSITE" id="PS50850">
    <property type="entry name" value="MFS"/>
    <property type="match status" value="1"/>
</dbReference>
<evidence type="ECO:0000256" key="5">
    <source>
        <dbReference type="ARBA" id="ARBA00022989"/>
    </source>
</evidence>
<dbReference type="AlphaFoldDB" id="A0A9X0C1K6"/>
<keyword evidence="10" id="KW-1185">Reference proteome</keyword>
<feature type="transmembrane region" description="Helical" evidence="7">
    <location>
        <begin position="37"/>
        <end position="61"/>
    </location>
</feature>
<dbReference type="InterPro" id="IPR011701">
    <property type="entry name" value="MFS"/>
</dbReference>
<feature type="transmembrane region" description="Helical" evidence="7">
    <location>
        <begin position="6"/>
        <end position="30"/>
    </location>
</feature>
<protein>
    <submittedName>
        <fullName evidence="9">DNA repair protein RAD50</fullName>
    </submittedName>
</protein>
<evidence type="ECO:0000256" key="6">
    <source>
        <dbReference type="ARBA" id="ARBA00023136"/>
    </source>
</evidence>
<dbReference type="PANTHER" id="PTHR23501:SF12">
    <property type="entry name" value="MAJOR FACILITATOR SUPERFAMILY (MFS) PROFILE DOMAIN-CONTAINING PROTEIN-RELATED"/>
    <property type="match status" value="1"/>
</dbReference>
<keyword evidence="4 7" id="KW-0812">Transmembrane</keyword>
<proteinExistence type="inferred from homology"/>
<evidence type="ECO:0000256" key="2">
    <source>
        <dbReference type="ARBA" id="ARBA00007520"/>
    </source>
</evidence>
<dbReference type="PANTHER" id="PTHR23501">
    <property type="entry name" value="MAJOR FACILITATOR SUPERFAMILY"/>
    <property type="match status" value="1"/>
</dbReference>
<sequence>MDALIVGRVIAGVGSCGVYVGGLTFVALLTTYHERPLYLAGIYCIWGIGCVLGPIIGGAFAQTSATWR</sequence>
<evidence type="ECO:0000313" key="9">
    <source>
        <dbReference type="EMBL" id="KAJ5494647.1"/>
    </source>
</evidence>
<dbReference type="InterPro" id="IPR036259">
    <property type="entry name" value="MFS_trans_sf"/>
</dbReference>
<dbReference type="GO" id="GO:0005886">
    <property type="term" value="C:plasma membrane"/>
    <property type="evidence" value="ECO:0007669"/>
    <property type="project" value="TreeGrafter"/>
</dbReference>
<evidence type="ECO:0000313" key="10">
    <source>
        <dbReference type="Proteomes" id="UP001149954"/>
    </source>
</evidence>
<reference evidence="9" key="1">
    <citation type="submission" date="2022-12" db="EMBL/GenBank/DDBJ databases">
        <authorList>
            <person name="Petersen C."/>
        </authorList>
    </citation>
    <scope>NUCLEOTIDE SEQUENCE</scope>
    <source>
        <strain evidence="9">IBT 29495</strain>
    </source>
</reference>
<comment type="similarity">
    <text evidence="2">Belongs to the major facilitator superfamily. TCR/Tet family.</text>
</comment>
<organism evidence="9 10">
    <name type="scientific">Penicillium fimorum</name>
    <dbReference type="NCBI Taxonomy" id="1882269"/>
    <lineage>
        <taxon>Eukaryota</taxon>
        <taxon>Fungi</taxon>
        <taxon>Dikarya</taxon>
        <taxon>Ascomycota</taxon>
        <taxon>Pezizomycotina</taxon>
        <taxon>Eurotiomycetes</taxon>
        <taxon>Eurotiomycetidae</taxon>
        <taxon>Eurotiales</taxon>
        <taxon>Aspergillaceae</taxon>
        <taxon>Penicillium</taxon>
    </lineage>
</organism>
<keyword evidence="5 7" id="KW-1133">Transmembrane helix</keyword>
<reference evidence="9" key="2">
    <citation type="journal article" date="2023" name="IMA Fungus">
        <title>Comparative genomic study of the Penicillium genus elucidates a diverse pangenome and 15 lateral gene transfer events.</title>
        <authorList>
            <person name="Petersen C."/>
            <person name="Sorensen T."/>
            <person name="Nielsen M.R."/>
            <person name="Sondergaard T.E."/>
            <person name="Sorensen J.L."/>
            <person name="Fitzpatrick D.A."/>
            <person name="Frisvad J.C."/>
            <person name="Nielsen K.L."/>
        </authorList>
    </citation>
    <scope>NUCLEOTIDE SEQUENCE</scope>
    <source>
        <strain evidence="9">IBT 29495</strain>
    </source>
</reference>
<comment type="subcellular location">
    <subcellularLocation>
        <location evidence="1">Membrane</location>
        <topology evidence="1">Multi-pass membrane protein</topology>
    </subcellularLocation>
</comment>
<evidence type="ECO:0000256" key="4">
    <source>
        <dbReference type="ARBA" id="ARBA00022692"/>
    </source>
</evidence>